<feature type="compositionally biased region" description="Polar residues" evidence="1">
    <location>
        <begin position="171"/>
        <end position="193"/>
    </location>
</feature>
<dbReference type="InterPro" id="IPR007146">
    <property type="entry name" value="Sas10/Utp3/C1D"/>
</dbReference>
<dbReference type="PANTHER" id="PTHR13237:SF9">
    <property type="entry name" value="NEUROGUIDIN"/>
    <property type="match status" value="1"/>
</dbReference>
<dbReference type="AlphaFoldDB" id="A0AAN7TLN0"/>
<evidence type="ECO:0000313" key="3">
    <source>
        <dbReference type="Proteomes" id="UP001310890"/>
    </source>
</evidence>
<gene>
    <name evidence="2" type="ORF">LTR62_003092</name>
</gene>
<proteinExistence type="predicted"/>
<dbReference type="Proteomes" id="UP001310890">
    <property type="component" value="Unassembled WGS sequence"/>
</dbReference>
<evidence type="ECO:0000313" key="2">
    <source>
        <dbReference type="EMBL" id="KAK5113969.1"/>
    </source>
</evidence>
<dbReference type="PANTHER" id="PTHR13237">
    <property type="entry name" value="SOMETHING ABOUT SILENCING PROTEIN 10-RELATED"/>
    <property type="match status" value="1"/>
</dbReference>
<sequence>MATGIALSDVLASFTTANETASRALPDAETVLPPKDGITLLDTKNEIFLAYLQGLALRNLNVIRSIKAGADVSATNQLSEDITKKLVEHRVYLERGVRPLEAKIKYQVDKVVKVADDAERNAVQRAHADAATKSGAKQKAGGDSDGSQDEDDEDDSSDSEADPSALRPTKANFSATAHSSTDPNSTRRTQSNRDGIYRPPRIAETAMPAPTRERKEERRPTRSATLDEYVRSELSTAPVAEPSIGSTIAAGGRGMKSSKQQVAESERREYEESNLVRLPAQSKKDKLKAAGGRDAGGKGVFGGEEWRGLDMSLDRIGDLTRRKGGKEGAFEKSKKRGRDVGDRNRDDGTGGVGGAFEIKKRRVEKRSRR</sequence>
<feature type="compositionally biased region" description="Acidic residues" evidence="1">
    <location>
        <begin position="146"/>
        <end position="161"/>
    </location>
</feature>
<feature type="region of interest" description="Disordered" evidence="1">
    <location>
        <begin position="123"/>
        <end position="304"/>
    </location>
</feature>
<protein>
    <submittedName>
        <fullName evidence="2">Uncharacterized protein</fullName>
    </submittedName>
</protein>
<accession>A0AAN7TLN0</accession>
<feature type="compositionally biased region" description="Gly residues" evidence="1">
    <location>
        <begin position="293"/>
        <end position="302"/>
    </location>
</feature>
<feature type="compositionally biased region" description="Basic and acidic residues" evidence="1">
    <location>
        <begin position="211"/>
        <end position="220"/>
    </location>
</feature>
<dbReference type="GO" id="GO:0032040">
    <property type="term" value="C:small-subunit processome"/>
    <property type="evidence" value="ECO:0007669"/>
    <property type="project" value="TreeGrafter"/>
</dbReference>
<dbReference type="EMBL" id="JAVRRL010000020">
    <property type="protein sequence ID" value="KAK5113969.1"/>
    <property type="molecule type" value="Genomic_DNA"/>
</dbReference>
<dbReference type="GO" id="GO:0000462">
    <property type="term" value="P:maturation of SSU-rRNA from tricistronic rRNA transcript (SSU-rRNA, 5.8S rRNA, LSU-rRNA)"/>
    <property type="evidence" value="ECO:0007669"/>
    <property type="project" value="TreeGrafter"/>
</dbReference>
<feature type="region of interest" description="Disordered" evidence="1">
    <location>
        <begin position="316"/>
        <end position="369"/>
    </location>
</feature>
<organism evidence="2 3">
    <name type="scientific">Meristemomyces frigidus</name>
    <dbReference type="NCBI Taxonomy" id="1508187"/>
    <lineage>
        <taxon>Eukaryota</taxon>
        <taxon>Fungi</taxon>
        <taxon>Dikarya</taxon>
        <taxon>Ascomycota</taxon>
        <taxon>Pezizomycotina</taxon>
        <taxon>Dothideomycetes</taxon>
        <taxon>Dothideomycetidae</taxon>
        <taxon>Mycosphaerellales</taxon>
        <taxon>Teratosphaeriaceae</taxon>
        <taxon>Meristemomyces</taxon>
    </lineage>
</organism>
<feature type="compositionally biased region" description="Basic and acidic residues" evidence="1">
    <location>
        <begin position="316"/>
        <end position="348"/>
    </location>
</feature>
<name>A0AAN7TLN0_9PEZI</name>
<evidence type="ECO:0000256" key="1">
    <source>
        <dbReference type="SAM" id="MobiDB-lite"/>
    </source>
</evidence>
<reference evidence="2" key="1">
    <citation type="submission" date="2023-08" db="EMBL/GenBank/DDBJ databases">
        <title>Black Yeasts Isolated from many extreme environments.</title>
        <authorList>
            <person name="Coleine C."/>
            <person name="Stajich J.E."/>
            <person name="Selbmann L."/>
        </authorList>
    </citation>
    <scope>NUCLEOTIDE SEQUENCE</scope>
    <source>
        <strain evidence="2">CCFEE 5401</strain>
    </source>
</reference>
<dbReference type="Pfam" id="PF04000">
    <property type="entry name" value="Sas10_Utp3"/>
    <property type="match status" value="1"/>
</dbReference>
<feature type="compositionally biased region" description="Basic residues" evidence="1">
    <location>
        <begin position="359"/>
        <end position="369"/>
    </location>
</feature>
<comment type="caution">
    <text evidence="2">The sequence shown here is derived from an EMBL/GenBank/DDBJ whole genome shotgun (WGS) entry which is preliminary data.</text>
</comment>